<reference evidence="3" key="1">
    <citation type="journal article" date="2018" name="Science">
        <title>A primordial and reversible TCA cycle in a facultatively chemolithoautotrophic thermophile.</title>
        <authorList>
            <person name="Nunoura T."/>
            <person name="Chikaraishi Y."/>
            <person name="Izaki R."/>
            <person name="Suwa T."/>
            <person name="Sato T."/>
            <person name="Harada T."/>
            <person name="Mori K."/>
            <person name="Kato Y."/>
            <person name="Miyazaki M."/>
            <person name="Shimamura S."/>
            <person name="Yanagawa K."/>
            <person name="Shuto A."/>
            <person name="Ohkouchi N."/>
            <person name="Fujita N."/>
            <person name="Takaki Y."/>
            <person name="Atomi H."/>
            <person name="Takai K."/>
        </authorList>
    </citation>
    <scope>NUCLEOTIDE SEQUENCE [LARGE SCALE GENOMIC DNA]</scope>
    <source>
        <strain evidence="3">DSM 17441 / JCM 13301 / NBRC 103674 / ABI70S6</strain>
    </source>
</reference>
<accession>A0A0S3QU19</accession>
<keyword evidence="1" id="KW-0051">Antiviral defense</keyword>
<evidence type="ECO:0000313" key="2">
    <source>
        <dbReference type="EMBL" id="BAT71826.1"/>
    </source>
</evidence>
<evidence type="ECO:0000313" key="3">
    <source>
        <dbReference type="Proteomes" id="UP000063234"/>
    </source>
</evidence>
<organism evidence="2 3">
    <name type="scientific">Thermosulfidibacter takaii (strain DSM 17441 / JCM 13301 / NBRC 103674 / ABI70S6)</name>
    <dbReference type="NCBI Taxonomy" id="1298851"/>
    <lineage>
        <taxon>Bacteria</taxon>
        <taxon>Pseudomonadati</taxon>
        <taxon>Thermosulfidibacterota</taxon>
        <taxon>Thermosulfidibacteria</taxon>
        <taxon>Thermosulfidibacterales</taxon>
        <taxon>Thermosulfidibacteraceae</taxon>
    </lineage>
</organism>
<dbReference type="NCBIfam" id="TIGR02593">
    <property type="entry name" value="CRISPR_cas5"/>
    <property type="match status" value="1"/>
</dbReference>
<dbReference type="EMBL" id="AP013035">
    <property type="protein sequence ID" value="BAT71826.1"/>
    <property type="molecule type" value="Genomic_DNA"/>
</dbReference>
<dbReference type="AlphaFoldDB" id="A0A0S3QU19"/>
<dbReference type="GO" id="GO:0051607">
    <property type="term" value="P:defense response to virus"/>
    <property type="evidence" value="ECO:0007669"/>
    <property type="project" value="UniProtKB-KW"/>
</dbReference>
<dbReference type="InterPro" id="IPR013422">
    <property type="entry name" value="CRISPR-assoc_prot_Cas5_N"/>
</dbReference>
<sequence length="276" mass="32184">MQRILALEIFQPFAQYRNPFTFYYAQTYPLPPKSAIIGMLQNATNCFYDENFWNLKVSVHGGFESTFWNYQNLIKATKTGIVLKKYQDKLTLFNQGYPLYGEGQTSQRSPVNQQELFNGHLFIFIKGPTELISKIKVALKKPRKILYLGRSEDIVFIRKVWTQDELENSRKDIKSFFILQFPTYIRLKSENGREFPISKDKYPVYSIGTYVRFVNNGKPIRNRVEIVLGVTERESKFATVIYAGNDSPIILKESLSIESYKTGNKIFKIPEDFGWL</sequence>
<dbReference type="Pfam" id="PF09704">
    <property type="entry name" value="Cas_Cas5d"/>
    <property type="match status" value="1"/>
</dbReference>
<protein>
    <submittedName>
        <fullName evidence="2">CRISPR-associated protein Cas5</fullName>
    </submittedName>
</protein>
<evidence type="ECO:0000256" key="1">
    <source>
        <dbReference type="ARBA" id="ARBA00023118"/>
    </source>
</evidence>
<dbReference type="OrthoDB" id="10226at2"/>
<dbReference type="STRING" id="1298851.TST_1032"/>
<dbReference type="InterPro" id="IPR021124">
    <property type="entry name" value="CRISPR-assoc_prot_Cas5"/>
</dbReference>
<keyword evidence="3" id="KW-1185">Reference proteome</keyword>
<name>A0A0S3QU19_THET7</name>
<gene>
    <name evidence="2" type="ORF">TST_1032</name>
</gene>
<dbReference type="Gene3D" id="3.30.70.2660">
    <property type="match status" value="1"/>
</dbReference>
<dbReference type="Proteomes" id="UP000063234">
    <property type="component" value="Chromosome"/>
</dbReference>
<dbReference type="KEGG" id="ttk:TST_1032"/>
<proteinExistence type="predicted"/>
<dbReference type="RefSeq" id="WP_068549824.1">
    <property type="nucleotide sequence ID" value="NZ_AP013035.1"/>
</dbReference>
<dbReference type="GO" id="GO:0043571">
    <property type="term" value="P:maintenance of CRISPR repeat elements"/>
    <property type="evidence" value="ECO:0007669"/>
    <property type="project" value="InterPro"/>
</dbReference>